<dbReference type="Gene3D" id="3.40.50.300">
    <property type="entry name" value="P-loop containing nucleotide triphosphate hydrolases"/>
    <property type="match status" value="1"/>
</dbReference>
<reference evidence="1 2" key="1">
    <citation type="journal article" date="2022" name="Front. Cell. Infect. Microbiol.">
        <title>The Genomes of Two Strains of Taenia crassiceps the Animal Model for the Study of Human Cysticercosis.</title>
        <authorList>
            <person name="Bobes R.J."/>
            <person name="Estrada K."/>
            <person name="Rios-Valencia D.G."/>
            <person name="Calderon-Gallegos A."/>
            <person name="de la Torre P."/>
            <person name="Carrero J.C."/>
            <person name="Sanchez-Flores A."/>
            <person name="Laclette J.P."/>
        </authorList>
    </citation>
    <scope>NUCLEOTIDE SEQUENCE [LARGE SCALE GENOMIC DNA]</scope>
    <source>
        <strain evidence="1">WFUcys</strain>
    </source>
</reference>
<dbReference type="EMBL" id="JAKROA010000001">
    <property type="protein sequence ID" value="KAL5113118.1"/>
    <property type="molecule type" value="Genomic_DNA"/>
</dbReference>
<name>A0ABR4QTD9_9CEST</name>
<evidence type="ECO:0000313" key="1">
    <source>
        <dbReference type="EMBL" id="KAL5113118.1"/>
    </source>
</evidence>
<evidence type="ECO:0000313" key="2">
    <source>
        <dbReference type="Proteomes" id="UP001651158"/>
    </source>
</evidence>
<protein>
    <submittedName>
        <fullName evidence="1">Uncharacterized protein</fullName>
    </submittedName>
</protein>
<dbReference type="Proteomes" id="UP001651158">
    <property type="component" value="Unassembled WGS sequence"/>
</dbReference>
<accession>A0ABR4QTD9</accession>
<gene>
    <name evidence="1" type="ORF">TcWFU_010488</name>
</gene>
<organism evidence="1 2">
    <name type="scientific">Taenia crassiceps</name>
    <dbReference type="NCBI Taxonomy" id="6207"/>
    <lineage>
        <taxon>Eukaryota</taxon>
        <taxon>Metazoa</taxon>
        <taxon>Spiralia</taxon>
        <taxon>Lophotrochozoa</taxon>
        <taxon>Platyhelminthes</taxon>
        <taxon>Cestoda</taxon>
        <taxon>Eucestoda</taxon>
        <taxon>Cyclophyllidea</taxon>
        <taxon>Taeniidae</taxon>
        <taxon>Taenia</taxon>
    </lineage>
</organism>
<dbReference type="InterPro" id="IPR027417">
    <property type="entry name" value="P-loop_NTPase"/>
</dbReference>
<keyword evidence="2" id="KW-1185">Reference proteome</keyword>
<sequence>MDVNTDVVNQLTSTCHFKEFFIYDYPGSPVYHDLFDNVSLVDSKSKGSSQGYQCSSVTEIEAKRFAEEAGIKYCELSIKEARNVLEPFNILARDFYELYQSTADRFREML</sequence>
<comment type="caution">
    <text evidence="1">The sequence shown here is derived from an EMBL/GenBank/DDBJ whole genome shotgun (WGS) entry which is preliminary data.</text>
</comment>
<proteinExistence type="predicted"/>